<comment type="subcellular location">
    <subcellularLocation>
        <location evidence="1 9 11">Nucleus</location>
    </subcellularLocation>
</comment>
<keyword evidence="7 9" id="KW-0371">Homeobox</keyword>
<dbReference type="PROSITE" id="PS00478">
    <property type="entry name" value="LIM_DOMAIN_1"/>
    <property type="match status" value="1"/>
</dbReference>
<evidence type="ECO:0000256" key="12">
    <source>
        <dbReference type="SAM" id="MobiDB-lite"/>
    </source>
</evidence>
<feature type="domain" description="LIM zinc-binding" evidence="13">
    <location>
        <begin position="24"/>
        <end position="85"/>
    </location>
</feature>
<evidence type="ECO:0000259" key="14">
    <source>
        <dbReference type="PROSITE" id="PS50071"/>
    </source>
</evidence>
<evidence type="ECO:0000256" key="10">
    <source>
        <dbReference type="PROSITE-ProRule" id="PRU00125"/>
    </source>
</evidence>
<dbReference type="GO" id="GO:0000981">
    <property type="term" value="F:DNA-binding transcription factor activity, RNA polymerase II-specific"/>
    <property type="evidence" value="ECO:0007669"/>
    <property type="project" value="InterPro"/>
</dbReference>
<organism evidence="15">
    <name type="scientific">Hofstenia miamia</name>
    <name type="common">Three-banded panther worm</name>
    <dbReference type="NCBI Taxonomy" id="442651"/>
    <lineage>
        <taxon>Eukaryota</taxon>
        <taxon>Metazoa</taxon>
        <taxon>Xenacoelomorpha</taxon>
        <taxon>Acoelomorpha</taxon>
        <taxon>Acoela</taxon>
        <taxon>Hofsteniidae</taxon>
        <taxon>Hofstenia</taxon>
    </lineage>
</organism>
<evidence type="ECO:0000256" key="1">
    <source>
        <dbReference type="ARBA" id="ARBA00004123"/>
    </source>
</evidence>
<dbReference type="PANTHER" id="PTHR24208:SF168">
    <property type="entry name" value="PROTEIN APTEROUS"/>
    <property type="match status" value="1"/>
</dbReference>
<dbReference type="Pfam" id="PF00046">
    <property type="entry name" value="Homeodomain"/>
    <property type="match status" value="1"/>
</dbReference>
<evidence type="ECO:0000256" key="11">
    <source>
        <dbReference type="RuleBase" id="RU000682"/>
    </source>
</evidence>
<sequence length="406" mass="46182">MYDMTPQFQTGVQQLSFPDEKPSLTCGGCHLPILDKFYLLVSNCNWHLQCLRCSDCRCSLDDQTSCFIRDGSVFCKEDYFRRFFKQMCACCNSCISPKDMVMRARHHVYHTTCFACSQCHKILQTGDQFGMKNSRLYCRTHYDMVSPPPPNVPQNGNMPPPLTYQSDQITPPSGQFPQAGSPYGTMSSFVQNDAYPPSLQFTGEATTGRQQGKPQKGRPRKNKKHRSEDPFQSLYPDQQVDQLGLYMAAVGAAADHQQHQRNKRVRTSFKNHQLRVLKQYFQLNHNPDAKELKQLSQKTGLSKRVLQVWFQNARAKYRRNVLKNQNSTGIDGKILSPIDIENNENAISAKDEESDEDDLDKLDMSPEDESLVSDFGEFSPDISDSSASPIACTDLSLRIKHEEVAY</sequence>
<dbReference type="Gene3D" id="2.10.110.10">
    <property type="entry name" value="Cysteine Rich Protein"/>
    <property type="match status" value="2"/>
</dbReference>
<dbReference type="PROSITE" id="PS00027">
    <property type="entry name" value="HOMEOBOX_1"/>
    <property type="match status" value="1"/>
</dbReference>
<feature type="domain" description="LIM zinc-binding" evidence="13">
    <location>
        <begin position="86"/>
        <end position="148"/>
    </location>
</feature>
<feature type="domain" description="Homeobox" evidence="14">
    <location>
        <begin position="260"/>
        <end position="320"/>
    </location>
</feature>
<dbReference type="GO" id="GO:0030182">
    <property type="term" value="P:neuron differentiation"/>
    <property type="evidence" value="ECO:0007669"/>
    <property type="project" value="TreeGrafter"/>
</dbReference>
<keyword evidence="8 9" id="KW-0539">Nucleus</keyword>
<proteinExistence type="evidence at transcript level"/>
<dbReference type="InterPro" id="IPR050453">
    <property type="entry name" value="LIM_Homeobox_TF"/>
</dbReference>
<dbReference type="FunFam" id="2.10.110.10:FF:000006">
    <property type="entry name" value="LIM homeobox transcription factor 1-beta"/>
    <property type="match status" value="1"/>
</dbReference>
<dbReference type="SMART" id="SM00389">
    <property type="entry name" value="HOX"/>
    <property type="match status" value="1"/>
</dbReference>
<feature type="compositionally biased region" description="Polar residues" evidence="12">
    <location>
        <begin position="163"/>
        <end position="191"/>
    </location>
</feature>
<accession>A0A5P8I4P0</accession>
<dbReference type="SUPFAM" id="SSF57716">
    <property type="entry name" value="Glucocorticoid receptor-like (DNA-binding domain)"/>
    <property type="match status" value="2"/>
</dbReference>
<dbReference type="InterPro" id="IPR009057">
    <property type="entry name" value="Homeodomain-like_sf"/>
</dbReference>
<evidence type="ECO:0000256" key="3">
    <source>
        <dbReference type="ARBA" id="ARBA00022737"/>
    </source>
</evidence>
<dbReference type="GO" id="GO:0046872">
    <property type="term" value="F:metal ion binding"/>
    <property type="evidence" value="ECO:0007669"/>
    <property type="project" value="UniProtKB-KW"/>
</dbReference>
<keyword evidence="6 9" id="KW-0238">DNA-binding</keyword>
<dbReference type="PROSITE" id="PS50071">
    <property type="entry name" value="HOMEOBOX_2"/>
    <property type="match status" value="1"/>
</dbReference>
<reference evidence="15" key="1">
    <citation type="journal article" date="2019" name="PLoS Genet.">
        <title>A small set of conserved genes, including sp5 and Hox, are activated by Wnt signaling in the posterior of planarians and acoels.</title>
        <authorList>
            <person name="Tewari A.G."/>
            <person name="Owen J.H."/>
            <person name="Petersen C.P."/>
            <person name="Wagner D.E."/>
            <person name="Reddien P.W."/>
        </authorList>
    </citation>
    <scope>NUCLEOTIDE SEQUENCE</scope>
</reference>
<dbReference type="AlphaFoldDB" id="A0A5P8I4P0"/>
<dbReference type="SUPFAM" id="SSF46689">
    <property type="entry name" value="Homeodomain-like"/>
    <property type="match status" value="1"/>
</dbReference>
<dbReference type="InterPro" id="IPR001356">
    <property type="entry name" value="HD"/>
</dbReference>
<evidence type="ECO:0000259" key="13">
    <source>
        <dbReference type="PROSITE" id="PS50023"/>
    </source>
</evidence>
<keyword evidence="3" id="KW-0677">Repeat</keyword>
<feature type="compositionally biased region" description="Basic residues" evidence="12">
    <location>
        <begin position="215"/>
        <end position="225"/>
    </location>
</feature>
<evidence type="ECO:0000256" key="6">
    <source>
        <dbReference type="ARBA" id="ARBA00023125"/>
    </source>
</evidence>
<evidence type="ECO:0000256" key="2">
    <source>
        <dbReference type="ARBA" id="ARBA00022723"/>
    </source>
</evidence>
<dbReference type="Pfam" id="PF00412">
    <property type="entry name" value="LIM"/>
    <property type="match status" value="2"/>
</dbReference>
<evidence type="ECO:0000313" key="15">
    <source>
        <dbReference type="EMBL" id="QFQ66907.1"/>
    </source>
</evidence>
<dbReference type="GO" id="GO:0000977">
    <property type="term" value="F:RNA polymerase II transcription regulatory region sequence-specific DNA binding"/>
    <property type="evidence" value="ECO:0007669"/>
    <property type="project" value="TreeGrafter"/>
</dbReference>
<evidence type="ECO:0000256" key="7">
    <source>
        <dbReference type="ARBA" id="ARBA00023155"/>
    </source>
</evidence>
<dbReference type="SMART" id="SM00132">
    <property type="entry name" value="LIM"/>
    <property type="match status" value="2"/>
</dbReference>
<dbReference type="InterPro" id="IPR017970">
    <property type="entry name" value="Homeobox_CS"/>
</dbReference>
<evidence type="ECO:0000256" key="8">
    <source>
        <dbReference type="ARBA" id="ARBA00023242"/>
    </source>
</evidence>
<dbReference type="GO" id="GO:0005634">
    <property type="term" value="C:nucleus"/>
    <property type="evidence" value="ECO:0007669"/>
    <property type="project" value="UniProtKB-SubCell"/>
</dbReference>
<feature type="region of interest" description="Disordered" evidence="12">
    <location>
        <begin position="148"/>
        <end position="233"/>
    </location>
</feature>
<name>A0A5P8I4P0_HOFMI</name>
<dbReference type="EMBL" id="MN305313">
    <property type="protein sequence ID" value="QFQ66907.1"/>
    <property type="molecule type" value="mRNA"/>
</dbReference>
<protein>
    <submittedName>
        <fullName evidence="15">LHX9-like protein</fullName>
    </submittedName>
</protein>
<evidence type="ECO:0000256" key="4">
    <source>
        <dbReference type="ARBA" id="ARBA00022833"/>
    </source>
</evidence>
<evidence type="ECO:0000256" key="5">
    <source>
        <dbReference type="ARBA" id="ARBA00023038"/>
    </source>
</evidence>
<dbReference type="CDD" id="cd00086">
    <property type="entry name" value="homeodomain"/>
    <property type="match status" value="1"/>
</dbReference>
<dbReference type="PANTHER" id="PTHR24208">
    <property type="entry name" value="LIM/HOMEOBOX PROTEIN LHX"/>
    <property type="match status" value="1"/>
</dbReference>
<keyword evidence="5 10" id="KW-0440">LIM domain</keyword>
<feature type="compositionally biased region" description="Pro residues" evidence="12">
    <location>
        <begin position="148"/>
        <end position="162"/>
    </location>
</feature>
<dbReference type="PROSITE" id="PS50023">
    <property type="entry name" value="LIM_DOMAIN_2"/>
    <property type="match status" value="2"/>
</dbReference>
<feature type="compositionally biased region" description="Polar residues" evidence="12">
    <location>
        <begin position="199"/>
        <end position="213"/>
    </location>
</feature>
<dbReference type="FunFam" id="1.10.10.60:FF:000027">
    <property type="entry name" value="LIM/homeobox protein Lhx9"/>
    <property type="match status" value="1"/>
</dbReference>
<dbReference type="InterPro" id="IPR001781">
    <property type="entry name" value="Znf_LIM"/>
</dbReference>
<feature type="compositionally biased region" description="Acidic residues" evidence="12">
    <location>
        <begin position="352"/>
        <end position="371"/>
    </location>
</feature>
<keyword evidence="2 10" id="KW-0479">Metal-binding</keyword>
<evidence type="ECO:0000256" key="9">
    <source>
        <dbReference type="PROSITE-ProRule" id="PRU00108"/>
    </source>
</evidence>
<keyword evidence="4 10" id="KW-0862">Zinc</keyword>
<dbReference type="Gene3D" id="1.10.10.60">
    <property type="entry name" value="Homeodomain-like"/>
    <property type="match status" value="1"/>
</dbReference>
<feature type="region of interest" description="Disordered" evidence="12">
    <location>
        <begin position="350"/>
        <end position="387"/>
    </location>
</feature>
<feature type="DNA-binding region" description="Homeobox" evidence="9">
    <location>
        <begin position="262"/>
        <end position="321"/>
    </location>
</feature>